<dbReference type="PROSITE" id="PS51904">
    <property type="entry name" value="GLYCOSYL_HYDROL_F25_2"/>
    <property type="match status" value="1"/>
</dbReference>
<dbReference type="GO" id="GO:0016998">
    <property type="term" value="P:cell wall macromolecule catabolic process"/>
    <property type="evidence" value="ECO:0007669"/>
    <property type="project" value="InterPro"/>
</dbReference>
<dbReference type="GO" id="GO:0003796">
    <property type="term" value="F:lysozyme activity"/>
    <property type="evidence" value="ECO:0007669"/>
    <property type="project" value="InterPro"/>
</dbReference>
<dbReference type="PANTHER" id="PTHR34135:SF2">
    <property type="entry name" value="LYSOZYME"/>
    <property type="match status" value="1"/>
</dbReference>
<protein>
    <submittedName>
        <fullName evidence="2">1,4-beta-N-acetylmuramidase</fullName>
    </submittedName>
</protein>
<dbReference type="SUPFAM" id="SSF51445">
    <property type="entry name" value="(Trans)glycosidases"/>
    <property type="match status" value="1"/>
</dbReference>
<dbReference type="OrthoDB" id="5298492at2"/>
<dbReference type="InterPro" id="IPR002053">
    <property type="entry name" value="Glyco_hydro_25"/>
</dbReference>
<evidence type="ECO:0000256" key="1">
    <source>
        <dbReference type="ARBA" id="ARBA00010646"/>
    </source>
</evidence>
<sequence length="268" mass="29100">MNRRSVLAGGLALGLAGCGTAPPHVVLPPRTKATPGLVDEPSLLGLNAVIDLYHANVVRSFAAARDESGILAVIHKASEGDWLDPRYQERRAQAKAAGLLWGAYHFGTGQHPGRAQARMFLDAAKPEPGTLLVLDLELNERAPDNTMRLDQAEDFVREIATATGRLPLLYSHPAWADGEVMMGRSLGGAIRPGSALAACDLWLADYRFEPEQPRAWDGRGWSLWQYAGDHPATGGPFRDQARMVKGVERCDRSVFAGDRAALLRFWGA</sequence>
<evidence type="ECO:0000313" key="3">
    <source>
        <dbReference type="Proteomes" id="UP000251075"/>
    </source>
</evidence>
<reference evidence="2 3" key="1">
    <citation type="submission" date="2017-11" db="EMBL/GenBank/DDBJ databases">
        <title>Draft genome sequence of magnetotactic bacterium Magnetospirillum kuznetsovii LBB-42.</title>
        <authorList>
            <person name="Grouzdev D.S."/>
            <person name="Rysina M.S."/>
            <person name="Baslerov R.V."/>
            <person name="Koziaeva V."/>
        </authorList>
    </citation>
    <scope>NUCLEOTIDE SEQUENCE [LARGE SCALE GENOMIC DNA]</scope>
    <source>
        <strain evidence="2 3">LBB-42</strain>
    </source>
</reference>
<gene>
    <name evidence="2" type="ORF">CU669_09345</name>
</gene>
<evidence type="ECO:0000313" key="2">
    <source>
        <dbReference type="EMBL" id="RAU22381.1"/>
    </source>
</evidence>
<dbReference type="GO" id="GO:0009253">
    <property type="term" value="P:peptidoglycan catabolic process"/>
    <property type="evidence" value="ECO:0007669"/>
    <property type="project" value="InterPro"/>
</dbReference>
<dbReference type="InterPro" id="IPR017853">
    <property type="entry name" value="GH"/>
</dbReference>
<dbReference type="Pfam" id="PF01183">
    <property type="entry name" value="Glyco_hydro_25"/>
    <property type="match status" value="1"/>
</dbReference>
<comment type="caution">
    <text evidence="2">The sequence shown here is derived from an EMBL/GenBank/DDBJ whole genome shotgun (WGS) entry which is preliminary data.</text>
</comment>
<accession>A0A364NZ78</accession>
<dbReference type="GO" id="GO:0016052">
    <property type="term" value="P:carbohydrate catabolic process"/>
    <property type="evidence" value="ECO:0007669"/>
    <property type="project" value="TreeGrafter"/>
</dbReference>
<dbReference type="PANTHER" id="PTHR34135">
    <property type="entry name" value="LYSOZYME"/>
    <property type="match status" value="1"/>
</dbReference>
<dbReference type="CDD" id="cd00599">
    <property type="entry name" value="GH25_muramidase"/>
    <property type="match status" value="1"/>
</dbReference>
<keyword evidence="3" id="KW-1185">Reference proteome</keyword>
<dbReference type="EMBL" id="PGTO01000005">
    <property type="protein sequence ID" value="RAU22381.1"/>
    <property type="molecule type" value="Genomic_DNA"/>
</dbReference>
<dbReference type="Gene3D" id="3.20.20.80">
    <property type="entry name" value="Glycosidases"/>
    <property type="match status" value="1"/>
</dbReference>
<proteinExistence type="inferred from homology"/>
<dbReference type="Proteomes" id="UP000251075">
    <property type="component" value="Unassembled WGS sequence"/>
</dbReference>
<comment type="similarity">
    <text evidence="1">Belongs to the glycosyl hydrolase 25 family.</text>
</comment>
<dbReference type="PROSITE" id="PS51257">
    <property type="entry name" value="PROKAR_LIPOPROTEIN"/>
    <property type="match status" value="1"/>
</dbReference>
<dbReference type="AlphaFoldDB" id="A0A364NZ78"/>
<name>A0A364NZ78_9PROT</name>
<organism evidence="2 3">
    <name type="scientific">Paramagnetospirillum kuznetsovii</name>
    <dbReference type="NCBI Taxonomy" id="2053833"/>
    <lineage>
        <taxon>Bacteria</taxon>
        <taxon>Pseudomonadati</taxon>
        <taxon>Pseudomonadota</taxon>
        <taxon>Alphaproteobacteria</taxon>
        <taxon>Rhodospirillales</taxon>
        <taxon>Magnetospirillaceae</taxon>
        <taxon>Paramagnetospirillum</taxon>
    </lineage>
</organism>